<proteinExistence type="predicted"/>
<dbReference type="InParanoid" id="A0A1X7UFD1"/>
<organism evidence="2">
    <name type="scientific">Amphimedon queenslandica</name>
    <name type="common">Sponge</name>
    <dbReference type="NCBI Taxonomy" id="400682"/>
    <lineage>
        <taxon>Eukaryota</taxon>
        <taxon>Metazoa</taxon>
        <taxon>Porifera</taxon>
        <taxon>Demospongiae</taxon>
        <taxon>Heteroscleromorpha</taxon>
        <taxon>Haplosclerida</taxon>
        <taxon>Niphatidae</taxon>
        <taxon>Amphimedon</taxon>
    </lineage>
</organism>
<feature type="compositionally biased region" description="Low complexity" evidence="1">
    <location>
        <begin position="46"/>
        <end position="56"/>
    </location>
</feature>
<feature type="compositionally biased region" description="Pro residues" evidence="1">
    <location>
        <begin position="36"/>
        <end position="45"/>
    </location>
</feature>
<protein>
    <recommendedName>
        <fullName evidence="3">Peptidase aspartic putative domain-containing protein</fullName>
    </recommendedName>
</protein>
<evidence type="ECO:0008006" key="3">
    <source>
        <dbReference type="Google" id="ProtNLM"/>
    </source>
</evidence>
<feature type="region of interest" description="Disordered" evidence="1">
    <location>
        <begin position="34"/>
        <end position="60"/>
    </location>
</feature>
<sequence length="113" mass="12570">DCKGRHHTSICHKTQSSPEQTNSVYVQVNTSVLNPNAPPFSPPSSIPIDPESSHSSTLYTENDHNILLQTAHAIVFNPNNHDDNTEVRIILDCGSQHSYITNSLNERLHIKSD</sequence>
<dbReference type="AlphaFoldDB" id="A0A1X7UFD1"/>
<evidence type="ECO:0000313" key="2">
    <source>
        <dbReference type="EnsemblMetazoa" id="Aqu2.1.26350_001"/>
    </source>
</evidence>
<name>A0A1X7UFD1_AMPQE</name>
<reference evidence="2" key="1">
    <citation type="submission" date="2017-05" db="UniProtKB">
        <authorList>
            <consortium name="EnsemblMetazoa"/>
        </authorList>
    </citation>
    <scope>IDENTIFICATION</scope>
</reference>
<feature type="compositionally biased region" description="Basic residues" evidence="1">
    <location>
        <begin position="1"/>
        <end position="10"/>
    </location>
</feature>
<evidence type="ECO:0000256" key="1">
    <source>
        <dbReference type="SAM" id="MobiDB-lite"/>
    </source>
</evidence>
<feature type="region of interest" description="Disordered" evidence="1">
    <location>
        <begin position="1"/>
        <end position="22"/>
    </location>
</feature>
<dbReference type="EnsemblMetazoa" id="Aqu2.1.26350_001">
    <property type="protein sequence ID" value="Aqu2.1.26350_001"/>
    <property type="gene ID" value="Aqu2.1.26350"/>
</dbReference>
<accession>A0A1X7UFD1</accession>
<feature type="compositionally biased region" description="Polar residues" evidence="1">
    <location>
        <begin position="11"/>
        <end position="22"/>
    </location>
</feature>